<feature type="transmembrane region" description="Helical" evidence="6">
    <location>
        <begin position="307"/>
        <end position="331"/>
    </location>
</feature>
<keyword evidence="5 6" id="KW-0472">Membrane</keyword>
<evidence type="ECO:0000256" key="5">
    <source>
        <dbReference type="ARBA" id="ARBA00023136"/>
    </source>
</evidence>
<dbReference type="RefSeq" id="WP_394459646.1">
    <property type="nucleotide sequence ID" value="NZ_JBIGHZ010000002.1"/>
</dbReference>
<dbReference type="Pfam" id="PF02687">
    <property type="entry name" value="FtsX"/>
    <property type="match status" value="2"/>
</dbReference>
<dbReference type="InterPro" id="IPR050250">
    <property type="entry name" value="Macrolide_Exporter_MacB"/>
</dbReference>
<proteinExistence type="predicted"/>
<evidence type="ECO:0000313" key="10">
    <source>
        <dbReference type="Proteomes" id="UP001606099"/>
    </source>
</evidence>
<protein>
    <submittedName>
        <fullName evidence="9">FtsX-like permease family protein</fullName>
    </submittedName>
</protein>
<dbReference type="PANTHER" id="PTHR30572:SF18">
    <property type="entry name" value="ABC-TYPE MACROLIDE FAMILY EXPORT SYSTEM PERMEASE COMPONENT 2"/>
    <property type="match status" value="1"/>
</dbReference>
<dbReference type="InterPro" id="IPR003838">
    <property type="entry name" value="ABC3_permease_C"/>
</dbReference>
<keyword evidence="4 6" id="KW-1133">Transmembrane helix</keyword>
<gene>
    <name evidence="9" type="ORF">ACG0Z6_06415</name>
</gene>
<feature type="transmembrane region" description="Helical" evidence="6">
    <location>
        <begin position="690"/>
        <end position="713"/>
    </location>
</feature>
<dbReference type="Proteomes" id="UP001606099">
    <property type="component" value="Unassembled WGS sequence"/>
</dbReference>
<evidence type="ECO:0000256" key="2">
    <source>
        <dbReference type="ARBA" id="ARBA00022475"/>
    </source>
</evidence>
<comment type="subcellular location">
    <subcellularLocation>
        <location evidence="1">Cell membrane</location>
        <topology evidence="1">Multi-pass membrane protein</topology>
    </subcellularLocation>
</comment>
<evidence type="ECO:0000256" key="4">
    <source>
        <dbReference type="ARBA" id="ARBA00022989"/>
    </source>
</evidence>
<feature type="transmembrane region" description="Helical" evidence="6">
    <location>
        <begin position="37"/>
        <end position="57"/>
    </location>
</feature>
<comment type="caution">
    <text evidence="9">The sequence shown here is derived from an EMBL/GenBank/DDBJ whole genome shotgun (WGS) entry which is preliminary data.</text>
</comment>
<feature type="transmembrane region" description="Helical" evidence="6">
    <location>
        <begin position="396"/>
        <end position="418"/>
    </location>
</feature>
<keyword evidence="10" id="KW-1185">Reference proteome</keyword>
<keyword evidence="3 6" id="KW-0812">Transmembrane</keyword>
<feature type="transmembrane region" description="Helical" evidence="6">
    <location>
        <begin position="780"/>
        <end position="802"/>
    </location>
</feature>
<dbReference type="PANTHER" id="PTHR30572">
    <property type="entry name" value="MEMBRANE COMPONENT OF TRANSPORTER-RELATED"/>
    <property type="match status" value="1"/>
</dbReference>
<keyword evidence="2" id="KW-1003">Cell membrane</keyword>
<feature type="domain" description="ABC3 transporter permease C-terminal" evidence="7">
    <location>
        <begin position="309"/>
        <end position="420"/>
    </location>
</feature>
<feature type="domain" description="ABC3 transporter permease C-terminal" evidence="7">
    <location>
        <begin position="697"/>
        <end position="807"/>
    </location>
</feature>
<evidence type="ECO:0000259" key="8">
    <source>
        <dbReference type="Pfam" id="PF12704"/>
    </source>
</evidence>
<organism evidence="9 10">
    <name type="scientific">Roseateles rivi</name>
    <dbReference type="NCBI Taxonomy" id="3299028"/>
    <lineage>
        <taxon>Bacteria</taxon>
        <taxon>Pseudomonadati</taxon>
        <taxon>Pseudomonadota</taxon>
        <taxon>Betaproteobacteria</taxon>
        <taxon>Burkholderiales</taxon>
        <taxon>Sphaerotilaceae</taxon>
        <taxon>Roseateles</taxon>
    </lineage>
</organism>
<evidence type="ECO:0000256" key="6">
    <source>
        <dbReference type="SAM" id="Phobius"/>
    </source>
</evidence>
<feature type="transmembrane region" description="Helical" evidence="6">
    <location>
        <begin position="734"/>
        <end position="760"/>
    </location>
</feature>
<evidence type="ECO:0000256" key="1">
    <source>
        <dbReference type="ARBA" id="ARBA00004651"/>
    </source>
</evidence>
<evidence type="ECO:0000313" key="9">
    <source>
        <dbReference type="EMBL" id="MFG6447880.1"/>
    </source>
</evidence>
<feature type="transmembrane region" description="Helical" evidence="6">
    <location>
        <begin position="352"/>
        <end position="376"/>
    </location>
</feature>
<sequence length="815" mass="87543">MSRISLASLGYAALHASALDLRVAWRQLRARPLHMVVLLLGQALGLGAVLLVAALYFDRTQVSQGVPEPDRVMLLDFQMNLPGDGGAWMVGTPYAFYEGLKTARAPLAGLSRFEVNQRRVQVQGRAQDLALALADPDLVPMFGLRALHGDARSALRQPQQLVLSAQAARALFGREDVLGQAVQLRHARQWVTLSVGAVVADLPEGHLVQAQAYISADSPASGLGEQDRSAWTWLSGRVYARLAPGVQAPQLAALAQGLLEQSPVYQHDLPPEAKADGRKGALVRALPIARIPFEGAGQRTLLQLHALAALAALVLVLSTANVLNLNSVRLLQRQREMAVRKSLGASPARLTAQFAAEALLLNVLAALLGLGLAWLLSPWLAGALKLPAPPQLGQGLGWAAAVLLALLVSSLTTALPAWQAWALRSTEALQGRQASESPLLRQVRRGLTVLQFAIALGTGTLALVVAWQNQYGLDRDIGLRTQDIYTLGLPESVSDMQRNTLTQRLAQLPSVQGLALGLSAPAGGRLDVQMSVSHQGRKAKLKLLYGEPGMLSLYGLRLLAGQPQAQAENPVVLDERALRALGFSTPQEALARGLSGMGKTYTVVAVVAAYTQEATREAVMPQMLVLMPPHWRGNERIEQLPPVLSLRTRDPAALRSGIAQLWPSVFADEPWTLEHLDEVRQHRYATDLRIGALVAGVSGLCALLAAFGLYALAQHTVQRRRLELVLRKLHGASPWQLLPTLLGEVLVLVLLAALLALPLAQWLASLYLSDFVDAIAPGPWPALAALLALLLLVGLAVVQQLLQALRLRPMALLQG</sequence>
<feature type="domain" description="MacB-like periplasmic core" evidence="8">
    <location>
        <begin position="38"/>
        <end position="254"/>
    </location>
</feature>
<accession>A0ABW7FUD6</accession>
<evidence type="ECO:0000256" key="3">
    <source>
        <dbReference type="ARBA" id="ARBA00022692"/>
    </source>
</evidence>
<name>A0ABW7FUD6_9BURK</name>
<dbReference type="Pfam" id="PF12704">
    <property type="entry name" value="MacB_PCD"/>
    <property type="match status" value="1"/>
</dbReference>
<dbReference type="InterPro" id="IPR025857">
    <property type="entry name" value="MacB_PCD"/>
</dbReference>
<reference evidence="9 10" key="1">
    <citation type="submission" date="2024-08" db="EMBL/GenBank/DDBJ databases">
        <authorList>
            <person name="Lu H."/>
        </authorList>
    </citation>
    <scope>NUCLEOTIDE SEQUENCE [LARGE SCALE GENOMIC DNA]</scope>
    <source>
        <strain evidence="9 10">BYS180W</strain>
    </source>
</reference>
<evidence type="ECO:0000259" key="7">
    <source>
        <dbReference type="Pfam" id="PF02687"/>
    </source>
</evidence>
<dbReference type="EMBL" id="JBIGHZ010000002">
    <property type="protein sequence ID" value="MFG6447880.1"/>
    <property type="molecule type" value="Genomic_DNA"/>
</dbReference>
<feature type="transmembrane region" description="Helical" evidence="6">
    <location>
        <begin position="447"/>
        <end position="467"/>
    </location>
</feature>